<organism evidence="1 2">
    <name type="scientific">Babesia ovata</name>
    <dbReference type="NCBI Taxonomy" id="189622"/>
    <lineage>
        <taxon>Eukaryota</taxon>
        <taxon>Sar</taxon>
        <taxon>Alveolata</taxon>
        <taxon>Apicomplexa</taxon>
        <taxon>Aconoidasida</taxon>
        <taxon>Piroplasmida</taxon>
        <taxon>Babesiidae</taxon>
        <taxon>Babesia</taxon>
    </lineage>
</organism>
<gene>
    <name evidence="1" type="ORF">BOVATA_019680</name>
</gene>
<reference evidence="1 2" key="1">
    <citation type="journal article" date="2017" name="BMC Genomics">
        <title>Whole-genome assembly of Babesia ovata and comparative genomics between closely related pathogens.</title>
        <authorList>
            <person name="Yamagishi J."/>
            <person name="Asada M."/>
            <person name="Hakimi H."/>
            <person name="Tanaka T.Q."/>
            <person name="Sugimoto C."/>
            <person name="Kawazu S."/>
        </authorList>
    </citation>
    <scope>NUCLEOTIDE SEQUENCE [LARGE SCALE GENOMIC DNA]</scope>
    <source>
        <strain evidence="1 2">Miyake</strain>
    </source>
</reference>
<dbReference type="SUPFAM" id="SSF48452">
    <property type="entry name" value="TPR-like"/>
    <property type="match status" value="1"/>
</dbReference>
<accession>A0A2H6KBV9</accession>
<dbReference type="InterPro" id="IPR011990">
    <property type="entry name" value="TPR-like_helical_dom_sf"/>
</dbReference>
<dbReference type="Proteomes" id="UP000236319">
    <property type="component" value="Unassembled WGS sequence"/>
</dbReference>
<dbReference type="GeneID" id="39874245"/>
<evidence type="ECO:0000313" key="1">
    <source>
        <dbReference type="EMBL" id="GBE60475.1"/>
    </source>
</evidence>
<dbReference type="OrthoDB" id="381520at2759"/>
<dbReference type="VEuPathDB" id="PiroplasmaDB:BOVATA_019680"/>
<name>A0A2H6KBV9_9APIC</name>
<dbReference type="AlphaFoldDB" id="A0A2H6KBV9"/>
<protein>
    <submittedName>
        <fullName evidence="1">Hsp70 interacting protein, putative</fullName>
    </submittedName>
</protein>
<dbReference type="EMBL" id="BDSA01000002">
    <property type="protein sequence ID" value="GBE60475.1"/>
    <property type="molecule type" value="Genomic_DNA"/>
</dbReference>
<evidence type="ECO:0000313" key="2">
    <source>
        <dbReference type="Proteomes" id="UP000236319"/>
    </source>
</evidence>
<keyword evidence="2" id="KW-1185">Reference proteome</keyword>
<dbReference type="RefSeq" id="XP_028866718.1">
    <property type="nucleotide sequence ID" value="XM_029010885.1"/>
</dbReference>
<dbReference type="Gene3D" id="1.25.40.10">
    <property type="entry name" value="Tetratricopeptide repeat domain"/>
    <property type="match status" value="2"/>
</dbReference>
<comment type="caution">
    <text evidence="1">The sequence shown here is derived from an EMBL/GenBank/DDBJ whole genome shotgun (WGS) entry which is preliminary data.</text>
</comment>
<dbReference type="Pfam" id="PF13424">
    <property type="entry name" value="TPR_12"/>
    <property type="match status" value="1"/>
</dbReference>
<sequence length="258" mass="28404">MVQLAIRGCRLLTTAARSLRVYGATQTRIIGRIPARPLPSSRRTFVSQREGGIDEVEDAYLPQGPKDTLLMLGYSVKEDQIEGHVQVLKETLKLKMMTLPYYSEDMAQSFTDLAMAQHQSVQFINEAKTNYLKALEIWTKICGQESREVANVLCLIGVVLRDIGDIDAANKQIGSVESQLSSVFALNNLAGIEHIKGNMAEATELYEEAARIMLTATGGDPNHRMIALLYYNIACSSAAMGDRVAAETALRRVRALPA</sequence>
<proteinExistence type="predicted"/>